<protein>
    <submittedName>
        <fullName evidence="2">DUF979 domain-containing protein</fullName>
    </submittedName>
</protein>
<keyword evidence="3" id="KW-1185">Reference proteome</keyword>
<dbReference type="InterPro" id="IPR009323">
    <property type="entry name" value="DUF979"/>
</dbReference>
<dbReference type="RefSeq" id="WP_268751974.1">
    <property type="nucleotide sequence ID" value="NZ_JAPRFQ010000001.1"/>
</dbReference>
<dbReference type="AlphaFoldDB" id="A0A9X3FPK9"/>
<gene>
    <name evidence="2" type="ORF">OW157_03635</name>
</gene>
<feature type="transmembrane region" description="Helical" evidence="1">
    <location>
        <begin position="119"/>
        <end position="137"/>
    </location>
</feature>
<dbReference type="Proteomes" id="UP001146670">
    <property type="component" value="Unassembled WGS sequence"/>
</dbReference>
<keyword evidence="1" id="KW-1133">Transmembrane helix</keyword>
<dbReference type="EMBL" id="JAPRFR010000001">
    <property type="protein sequence ID" value="MCZ0725661.1"/>
    <property type="molecule type" value="Genomic_DNA"/>
</dbReference>
<feature type="transmembrane region" description="Helical" evidence="1">
    <location>
        <begin position="55"/>
        <end position="74"/>
    </location>
</feature>
<evidence type="ECO:0000256" key="1">
    <source>
        <dbReference type="SAM" id="Phobius"/>
    </source>
</evidence>
<feature type="transmembrane region" description="Helical" evidence="1">
    <location>
        <begin position="263"/>
        <end position="285"/>
    </location>
</feature>
<feature type="transmembrane region" description="Helical" evidence="1">
    <location>
        <begin position="305"/>
        <end position="324"/>
    </location>
</feature>
<comment type="caution">
    <text evidence="2">The sequence shown here is derived from an EMBL/GenBank/DDBJ whole genome shotgun (WGS) entry which is preliminary data.</text>
</comment>
<dbReference type="Pfam" id="PF06166">
    <property type="entry name" value="DUF979"/>
    <property type="match status" value="1"/>
</dbReference>
<sequence length="325" mass="34902">MQQIIDFLPNQLAGLDQFLEEHIVIIQEIIFIIIGLQLVYTAYKVMQDSENPKRLGTAAFWGILGVTFIIGPYIPYAITGALLVVVALLTLFKQVAIGNLPIASEQAQEQRADKYGNKIFIPVILLGVTSLLVSYLLPSLSSTVLGFGALAAFITIYILIKPSSQESLDESDRMVQQVSTTGILPQLLAAVGAVFTAAGVGEVISQMITTVMPEDSRFWGVVAYVLGMVIFTMIMGNAFAAFAVITVGVGIPFVIEAGANPAIAASLAMTAGFCGTLMTPMAGNFNALPAALLEMKSPYSVIKQQIPVALIMVVVHIVLMYYWAF</sequence>
<organism evidence="2 3">
    <name type="scientific">Aerococcus kribbianus</name>
    <dbReference type="NCBI Taxonomy" id="2999064"/>
    <lineage>
        <taxon>Bacteria</taxon>
        <taxon>Bacillati</taxon>
        <taxon>Bacillota</taxon>
        <taxon>Bacilli</taxon>
        <taxon>Lactobacillales</taxon>
        <taxon>Aerococcaceae</taxon>
        <taxon>Aerococcus</taxon>
    </lineage>
</organism>
<feature type="transmembrane region" description="Helical" evidence="1">
    <location>
        <begin position="80"/>
        <end position="98"/>
    </location>
</feature>
<keyword evidence="1" id="KW-0812">Transmembrane</keyword>
<name>A0A9X3FPK9_9LACT</name>
<evidence type="ECO:0000313" key="3">
    <source>
        <dbReference type="Proteomes" id="UP001146670"/>
    </source>
</evidence>
<feature type="transmembrane region" description="Helical" evidence="1">
    <location>
        <begin position="181"/>
        <end position="201"/>
    </location>
</feature>
<accession>A0A9X3FPK9</accession>
<evidence type="ECO:0000313" key="2">
    <source>
        <dbReference type="EMBL" id="MCZ0725661.1"/>
    </source>
</evidence>
<feature type="transmembrane region" description="Helical" evidence="1">
    <location>
        <begin position="143"/>
        <end position="160"/>
    </location>
</feature>
<proteinExistence type="predicted"/>
<keyword evidence="1" id="KW-0472">Membrane</keyword>
<feature type="transmembrane region" description="Helical" evidence="1">
    <location>
        <begin position="221"/>
        <end position="251"/>
    </location>
</feature>
<reference evidence="2" key="1">
    <citation type="submission" date="2022-12" db="EMBL/GenBank/DDBJ databases">
        <title>Description and comparative metabolic analysis of Aerococcus sp. nov., isolated from the feces of a pig.</title>
        <authorList>
            <person name="Chang Y.-H."/>
        </authorList>
    </citation>
    <scope>NUCLEOTIDE SEQUENCE</scope>
    <source>
        <strain evidence="2">YH-aer222</strain>
    </source>
</reference>
<feature type="transmembrane region" description="Helical" evidence="1">
    <location>
        <begin position="23"/>
        <end position="43"/>
    </location>
</feature>